<dbReference type="AlphaFoldDB" id="A0AAP1RAU0"/>
<proteinExistence type="predicted"/>
<accession>A0AAP1RAU0</accession>
<sequence>MLSWQKGTLVGGHDDNDSALDISYMSNGNNIDYGGDKVFAGNYRSDYLWYAMLGGTNSRAKAELNGAFFNITRPRNIAFNYIVRAA</sequence>
<protein>
    <recommendedName>
        <fullName evidence="3">Phage tail protein</fullName>
    </recommendedName>
</protein>
<reference evidence="1" key="1">
    <citation type="submission" date="2020-09" db="EMBL/GenBank/DDBJ databases">
        <title>Emerging polyconal dissemination of OXA-244-producing E. coli in France.</title>
        <authorList>
            <person name="Emeraud C."/>
            <person name="Girlich D."/>
            <person name="Bonnin R.A."/>
            <person name="Jousset A.B."/>
            <person name="Naas T."/>
            <person name="Dortet L."/>
        </authorList>
    </citation>
    <scope>NUCLEOTIDE SEQUENCE</scope>
    <source>
        <strain evidence="1">225E3</strain>
    </source>
</reference>
<gene>
    <name evidence="1" type="ORF">IH772_26385</name>
</gene>
<dbReference type="RefSeq" id="WP_024175686.1">
    <property type="nucleotide sequence ID" value="NZ_JADIWG010000024.1"/>
</dbReference>
<dbReference type="SUPFAM" id="SSF88874">
    <property type="entry name" value="Receptor-binding domain of short tail fibre protein gp12"/>
    <property type="match status" value="1"/>
</dbReference>
<evidence type="ECO:0000313" key="1">
    <source>
        <dbReference type="EMBL" id="MBE0980727.1"/>
    </source>
</evidence>
<evidence type="ECO:0008006" key="3">
    <source>
        <dbReference type="Google" id="ProtNLM"/>
    </source>
</evidence>
<evidence type="ECO:0000313" key="2">
    <source>
        <dbReference type="Proteomes" id="UP000640866"/>
    </source>
</evidence>
<dbReference type="EMBL" id="JACZOI010000241">
    <property type="protein sequence ID" value="MBE0980727.1"/>
    <property type="molecule type" value="Genomic_DNA"/>
</dbReference>
<comment type="caution">
    <text evidence="1">The sequence shown here is derived from an EMBL/GenBank/DDBJ whole genome shotgun (WGS) entry which is preliminary data.</text>
</comment>
<name>A0AAP1RAU0_ECOLX</name>
<dbReference type="Proteomes" id="UP000640866">
    <property type="component" value="Unassembled WGS sequence"/>
</dbReference>
<organism evidence="1 2">
    <name type="scientific">Escherichia coli</name>
    <dbReference type="NCBI Taxonomy" id="562"/>
    <lineage>
        <taxon>Bacteria</taxon>
        <taxon>Pseudomonadati</taxon>
        <taxon>Pseudomonadota</taxon>
        <taxon>Gammaproteobacteria</taxon>
        <taxon>Enterobacterales</taxon>
        <taxon>Enterobacteriaceae</taxon>
        <taxon>Escherichia</taxon>
    </lineage>
</organism>